<dbReference type="PANTHER" id="PTHR48100">
    <property type="entry name" value="BROAD-SPECIFICITY PHOSPHATASE YOR283W-RELATED"/>
    <property type="match status" value="1"/>
</dbReference>
<evidence type="ECO:0000256" key="1">
    <source>
        <dbReference type="PIRSR" id="PIRSR613078-1"/>
    </source>
</evidence>
<dbReference type="Proteomes" id="UP000569951">
    <property type="component" value="Unassembled WGS sequence"/>
</dbReference>
<feature type="active site" description="Tele-phosphohistidine intermediate" evidence="1">
    <location>
        <position position="28"/>
    </location>
</feature>
<evidence type="ECO:0000256" key="2">
    <source>
        <dbReference type="PIRSR" id="PIRSR613078-2"/>
    </source>
</evidence>
<accession>A0A841HZM9</accession>
<dbReference type="GO" id="GO:0005737">
    <property type="term" value="C:cytoplasm"/>
    <property type="evidence" value="ECO:0007669"/>
    <property type="project" value="TreeGrafter"/>
</dbReference>
<dbReference type="GO" id="GO:0004619">
    <property type="term" value="F:phosphoglycerate mutase activity"/>
    <property type="evidence" value="ECO:0007669"/>
    <property type="project" value="UniProtKB-EC"/>
</dbReference>
<comment type="caution">
    <text evidence="3">The sequence shown here is derived from an EMBL/GenBank/DDBJ whole genome shotgun (WGS) entry which is preliminary data.</text>
</comment>
<sequence>MTHPVPRPPTGFPAEDPRTTTEFWVVRHAQTTWNAGGRYQGQTDVPLSDVGETQAWRLAERLEDAAFAAVYTSDLSRARRTAEIVASRLAGRPEVRVEPRLREIDVGELGGRYHHELETLYPAYLEELRRDPWNARRPGGESMADLALRVREAFEDLRARHPGERILVVTHGGVVRVAVSLALGGHLQDVWARLSIDNTSITRMLLSPAGGRLISYNDAAHLEWDEEDTPDDAED</sequence>
<dbReference type="AlphaFoldDB" id="A0A841HZM9"/>
<dbReference type="EC" id="5.4.2.12" evidence="3"/>
<name>A0A841HZM9_9DEIO</name>
<evidence type="ECO:0000313" key="3">
    <source>
        <dbReference type="EMBL" id="MBB6097195.1"/>
    </source>
</evidence>
<dbReference type="Pfam" id="PF00300">
    <property type="entry name" value="His_Phos_1"/>
    <property type="match status" value="1"/>
</dbReference>
<feature type="binding site" evidence="2">
    <location>
        <begin position="27"/>
        <end position="34"/>
    </location>
    <ligand>
        <name>substrate</name>
    </ligand>
</feature>
<dbReference type="Gene3D" id="3.40.50.1240">
    <property type="entry name" value="Phosphoglycerate mutase-like"/>
    <property type="match status" value="1"/>
</dbReference>
<dbReference type="InterPro" id="IPR013078">
    <property type="entry name" value="His_Pase_superF_clade-1"/>
</dbReference>
<dbReference type="InterPro" id="IPR029033">
    <property type="entry name" value="His_PPase_superfam"/>
</dbReference>
<dbReference type="SUPFAM" id="SSF53254">
    <property type="entry name" value="Phosphoglycerate mutase-like"/>
    <property type="match status" value="1"/>
</dbReference>
<reference evidence="3 4" key="1">
    <citation type="submission" date="2020-08" db="EMBL/GenBank/DDBJ databases">
        <title>Genomic Encyclopedia of Type Strains, Phase IV (KMG-IV): sequencing the most valuable type-strain genomes for metagenomic binning, comparative biology and taxonomic classification.</title>
        <authorList>
            <person name="Goeker M."/>
        </authorList>
    </citation>
    <scope>NUCLEOTIDE SEQUENCE [LARGE SCALE GENOMIC DNA]</scope>
    <source>
        <strain evidence="3 4">DSM 21458</strain>
    </source>
</reference>
<organism evidence="3 4">
    <name type="scientific">Deinobacterium chartae</name>
    <dbReference type="NCBI Taxonomy" id="521158"/>
    <lineage>
        <taxon>Bacteria</taxon>
        <taxon>Thermotogati</taxon>
        <taxon>Deinococcota</taxon>
        <taxon>Deinococci</taxon>
        <taxon>Deinococcales</taxon>
        <taxon>Deinococcaceae</taxon>
        <taxon>Deinobacterium</taxon>
    </lineage>
</organism>
<keyword evidence="4" id="KW-1185">Reference proteome</keyword>
<dbReference type="CDD" id="cd07067">
    <property type="entry name" value="HP_PGM_like"/>
    <property type="match status" value="1"/>
</dbReference>
<gene>
    <name evidence="3" type="ORF">HNR42_000609</name>
</gene>
<dbReference type="PANTHER" id="PTHR48100:SF1">
    <property type="entry name" value="HISTIDINE PHOSPHATASE FAMILY PROTEIN-RELATED"/>
    <property type="match status" value="1"/>
</dbReference>
<proteinExistence type="predicted"/>
<dbReference type="EMBL" id="JACHHG010000002">
    <property type="protein sequence ID" value="MBB6097195.1"/>
    <property type="molecule type" value="Genomic_DNA"/>
</dbReference>
<dbReference type="SMART" id="SM00855">
    <property type="entry name" value="PGAM"/>
    <property type="match status" value="1"/>
</dbReference>
<feature type="binding site" evidence="2">
    <location>
        <position position="77"/>
    </location>
    <ligand>
        <name>substrate</name>
    </ligand>
</feature>
<keyword evidence="3" id="KW-0413">Isomerase</keyword>
<dbReference type="GO" id="GO:0016791">
    <property type="term" value="F:phosphatase activity"/>
    <property type="evidence" value="ECO:0007669"/>
    <property type="project" value="TreeGrafter"/>
</dbReference>
<protein>
    <submittedName>
        <fullName evidence="3">Putative phosphoglycerate mutase</fullName>
        <ecNumber evidence="3">5.4.2.12</ecNumber>
    </submittedName>
</protein>
<dbReference type="RefSeq" id="WP_183984384.1">
    <property type="nucleotide sequence ID" value="NZ_JACHHG010000002.1"/>
</dbReference>
<dbReference type="InterPro" id="IPR050275">
    <property type="entry name" value="PGM_Phosphatase"/>
</dbReference>
<feature type="active site" description="Proton donor/acceptor" evidence="1">
    <location>
        <position position="103"/>
    </location>
</feature>
<evidence type="ECO:0000313" key="4">
    <source>
        <dbReference type="Proteomes" id="UP000569951"/>
    </source>
</evidence>